<dbReference type="InterPro" id="IPR022251">
    <property type="entry name" value="DUF3774_wound-induced"/>
</dbReference>
<proteinExistence type="predicted"/>
<evidence type="ECO:0000313" key="2">
    <source>
        <dbReference type="EMBL" id="KAK9938277.1"/>
    </source>
</evidence>
<dbReference type="EMBL" id="JBEDUW010000003">
    <property type="protein sequence ID" value="KAK9938277.1"/>
    <property type="molecule type" value="Genomic_DNA"/>
</dbReference>
<protein>
    <submittedName>
        <fullName evidence="2">Uncharacterized protein</fullName>
    </submittedName>
</protein>
<comment type="caution">
    <text evidence="2">The sequence shown here is derived from an EMBL/GenBank/DDBJ whole genome shotgun (WGS) entry which is preliminary data.</text>
</comment>
<dbReference type="AlphaFoldDB" id="A0AAW1XN84"/>
<name>A0AAW1XN84_RUBAR</name>
<evidence type="ECO:0000313" key="3">
    <source>
        <dbReference type="Proteomes" id="UP001457282"/>
    </source>
</evidence>
<gene>
    <name evidence="2" type="ORF">M0R45_015027</name>
</gene>
<reference evidence="2 3" key="1">
    <citation type="journal article" date="2023" name="G3 (Bethesda)">
        <title>A chromosome-length genome assembly and annotation of blackberry (Rubus argutus, cv. 'Hillquist').</title>
        <authorList>
            <person name="Bruna T."/>
            <person name="Aryal R."/>
            <person name="Dudchenko O."/>
            <person name="Sargent D.J."/>
            <person name="Mead D."/>
            <person name="Buti M."/>
            <person name="Cavallini A."/>
            <person name="Hytonen T."/>
            <person name="Andres J."/>
            <person name="Pham M."/>
            <person name="Weisz D."/>
            <person name="Mascagni F."/>
            <person name="Usai G."/>
            <person name="Natali L."/>
            <person name="Bassil N."/>
            <person name="Fernandez G.E."/>
            <person name="Lomsadze A."/>
            <person name="Armour M."/>
            <person name="Olukolu B."/>
            <person name="Poorten T."/>
            <person name="Britton C."/>
            <person name="Davik J."/>
            <person name="Ashrafi H."/>
            <person name="Aiden E.L."/>
            <person name="Borodovsky M."/>
            <person name="Worthington M."/>
        </authorList>
    </citation>
    <scope>NUCLEOTIDE SEQUENCE [LARGE SCALE GENOMIC DNA]</scope>
    <source>
        <strain evidence="2">PI 553951</strain>
    </source>
</reference>
<sequence>MGGNHRQVCKFEVELKSMMQQNKMNVFAGAQSSSAGNEVKASTLRMVGGTATQQPQRTTLDEERRRREKAENLVHLICWGPN</sequence>
<keyword evidence="3" id="KW-1185">Reference proteome</keyword>
<organism evidence="2 3">
    <name type="scientific">Rubus argutus</name>
    <name type="common">Southern blackberry</name>
    <dbReference type="NCBI Taxonomy" id="59490"/>
    <lineage>
        <taxon>Eukaryota</taxon>
        <taxon>Viridiplantae</taxon>
        <taxon>Streptophyta</taxon>
        <taxon>Embryophyta</taxon>
        <taxon>Tracheophyta</taxon>
        <taxon>Spermatophyta</taxon>
        <taxon>Magnoliopsida</taxon>
        <taxon>eudicotyledons</taxon>
        <taxon>Gunneridae</taxon>
        <taxon>Pentapetalae</taxon>
        <taxon>rosids</taxon>
        <taxon>fabids</taxon>
        <taxon>Rosales</taxon>
        <taxon>Rosaceae</taxon>
        <taxon>Rosoideae</taxon>
        <taxon>Rosoideae incertae sedis</taxon>
        <taxon>Rubus</taxon>
    </lineage>
</organism>
<dbReference type="Proteomes" id="UP001457282">
    <property type="component" value="Unassembled WGS sequence"/>
</dbReference>
<accession>A0AAW1XN84</accession>
<dbReference type="Pfam" id="PF12609">
    <property type="entry name" value="DUF3774"/>
    <property type="match status" value="1"/>
</dbReference>
<feature type="region of interest" description="Disordered" evidence="1">
    <location>
        <begin position="44"/>
        <end position="67"/>
    </location>
</feature>
<evidence type="ECO:0000256" key="1">
    <source>
        <dbReference type="SAM" id="MobiDB-lite"/>
    </source>
</evidence>